<dbReference type="CDD" id="cd00275">
    <property type="entry name" value="C2_PLC_like"/>
    <property type="match status" value="1"/>
</dbReference>
<keyword evidence="2" id="KW-0443">Lipid metabolism</keyword>
<keyword evidence="1" id="KW-0807">Transducer</keyword>
<dbReference type="Pfam" id="PF00168">
    <property type="entry name" value="C2"/>
    <property type="match status" value="1"/>
</dbReference>
<feature type="domain" description="PI-PLC Y-box" evidence="4">
    <location>
        <begin position="637"/>
        <end position="753"/>
    </location>
</feature>
<dbReference type="InterPro" id="IPR017946">
    <property type="entry name" value="PLC-like_Pdiesterase_TIM-brl"/>
</dbReference>
<dbReference type="PRINTS" id="PR00390">
    <property type="entry name" value="PHPHLIPASEC"/>
</dbReference>
<dbReference type="InterPro" id="IPR001192">
    <property type="entry name" value="PI-PLC_fam"/>
</dbReference>
<protein>
    <recommendedName>
        <fullName evidence="2">Phosphoinositide phospholipase C</fullName>
        <ecNumber evidence="2">3.1.4.11</ecNumber>
    </recommendedName>
</protein>
<organism evidence="5 6">
    <name type="scientific">Orchesella dallaii</name>
    <dbReference type="NCBI Taxonomy" id="48710"/>
    <lineage>
        <taxon>Eukaryota</taxon>
        <taxon>Metazoa</taxon>
        <taxon>Ecdysozoa</taxon>
        <taxon>Arthropoda</taxon>
        <taxon>Hexapoda</taxon>
        <taxon>Collembola</taxon>
        <taxon>Entomobryomorpha</taxon>
        <taxon>Entomobryoidea</taxon>
        <taxon>Orchesellidae</taxon>
        <taxon>Orchesellinae</taxon>
        <taxon>Orchesella</taxon>
    </lineage>
</organism>
<reference evidence="5 6" key="1">
    <citation type="submission" date="2024-08" db="EMBL/GenBank/DDBJ databases">
        <authorList>
            <person name="Cucini C."/>
            <person name="Frati F."/>
        </authorList>
    </citation>
    <scope>NUCLEOTIDE SEQUENCE [LARGE SCALE GENOMIC DNA]</scope>
</reference>
<dbReference type="Proteomes" id="UP001642540">
    <property type="component" value="Unassembled WGS sequence"/>
</dbReference>
<dbReference type="Gene3D" id="3.20.20.190">
    <property type="entry name" value="Phosphatidylinositol (PI) phosphodiesterase"/>
    <property type="match status" value="2"/>
</dbReference>
<dbReference type="Pfam" id="PF00387">
    <property type="entry name" value="PI-PLC-Y"/>
    <property type="match status" value="1"/>
</dbReference>
<dbReference type="InterPro" id="IPR000008">
    <property type="entry name" value="C2_dom"/>
</dbReference>
<dbReference type="InterPro" id="IPR000909">
    <property type="entry name" value="PLipase_C_PInositol-sp_X_dom"/>
</dbReference>
<proteinExistence type="predicted"/>
<dbReference type="InterPro" id="IPR035892">
    <property type="entry name" value="C2_domain_sf"/>
</dbReference>
<dbReference type="SUPFAM" id="SSF50729">
    <property type="entry name" value="PH domain-like"/>
    <property type="match status" value="1"/>
</dbReference>
<dbReference type="PANTHER" id="PTHR10336:SF159">
    <property type="entry name" value="1-PHOSPHATIDYLINOSITOL 4,5-BISPHOSPHATE PHOSPHODIESTERASE GAMMA"/>
    <property type="match status" value="1"/>
</dbReference>
<dbReference type="InterPro" id="IPR011992">
    <property type="entry name" value="EF-hand-dom_pair"/>
</dbReference>
<evidence type="ECO:0000259" key="3">
    <source>
        <dbReference type="PROSITE" id="PS50004"/>
    </source>
</evidence>
<evidence type="ECO:0000313" key="5">
    <source>
        <dbReference type="EMBL" id="CAL8143151.1"/>
    </source>
</evidence>
<keyword evidence="2" id="KW-0378">Hydrolase</keyword>
<comment type="catalytic activity">
    <reaction evidence="2">
        <text>a 1,2-diacyl-sn-glycero-3-phospho-(1D-myo-inositol-4,5-bisphosphate) + H2O = 1D-myo-inositol 1,4,5-trisphosphate + a 1,2-diacyl-sn-glycerol + H(+)</text>
        <dbReference type="Rhea" id="RHEA:33179"/>
        <dbReference type="ChEBI" id="CHEBI:15377"/>
        <dbReference type="ChEBI" id="CHEBI:15378"/>
        <dbReference type="ChEBI" id="CHEBI:17815"/>
        <dbReference type="ChEBI" id="CHEBI:58456"/>
        <dbReference type="ChEBI" id="CHEBI:203600"/>
        <dbReference type="EC" id="3.1.4.11"/>
    </reaction>
</comment>
<dbReference type="InterPro" id="IPR001711">
    <property type="entry name" value="PLipase_C_Pinositol-sp_Y"/>
</dbReference>
<dbReference type="PROSITE" id="PS50008">
    <property type="entry name" value="PIPLC_Y_DOMAIN"/>
    <property type="match status" value="1"/>
</dbReference>
<name>A0ABP1S407_9HEXA</name>
<keyword evidence="2" id="KW-0442">Lipid degradation</keyword>
<dbReference type="PROSITE" id="PS50004">
    <property type="entry name" value="C2"/>
    <property type="match status" value="1"/>
</dbReference>
<keyword evidence="6" id="KW-1185">Reference proteome</keyword>
<gene>
    <name evidence="5" type="ORF">ODALV1_LOCUS29299</name>
</gene>
<dbReference type="CDD" id="cd08558">
    <property type="entry name" value="PI-PLCc_eukaryota"/>
    <property type="match status" value="1"/>
</dbReference>
<evidence type="ECO:0000256" key="1">
    <source>
        <dbReference type="ARBA" id="ARBA00023224"/>
    </source>
</evidence>
<feature type="domain" description="C2" evidence="3">
    <location>
        <begin position="756"/>
        <end position="885"/>
    </location>
</feature>
<dbReference type="PANTHER" id="PTHR10336">
    <property type="entry name" value="PHOSPHOINOSITIDE-SPECIFIC PHOSPHOLIPASE C FAMILY PROTEIN"/>
    <property type="match status" value="1"/>
</dbReference>
<evidence type="ECO:0000256" key="2">
    <source>
        <dbReference type="RuleBase" id="RU361133"/>
    </source>
</evidence>
<dbReference type="SMART" id="SM00148">
    <property type="entry name" value="PLCXc"/>
    <property type="match status" value="1"/>
</dbReference>
<dbReference type="SMART" id="SM00239">
    <property type="entry name" value="C2"/>
    <property type="match status" value="1"/>
</dbReference>
<dbReference type="SMART" id="SM00149">
    <property type="entry name" value="PLCYc"/>
    <property type="match status" value="1"/>
</dbReference>
<dbReference type="SUPFAM" id="SSF47473">
    <property type="entry name" value="EF-hand"/>
    <property type="match status" value="1"/>
</dbReference>
<dbReference type="Pfam" id="PF00388">
    <property type="entry name" value="PI-PLC-X"/>
    <property type="match status" value="1"/>
</dbReference>
<accession>A0ABP1S407</accession>
<dbReference type="EC" id="3.1.4.11" evidence="2"/>
<dbReference type="SUPFAM" id="SSF51695">
    <property type="entry name" value="PLC-like phosphodiesterases"/>
    <property type="match status" value="1"/>
</dbReference>
<dbReference type="PROSITE" id="PS50007">
    <property type="entry name" value="PIPLC_X_DOMAIN"/>
    <property type="match status" value="1"/>
</dbReference>
<dbReference type="EMBL" id="CAXLJM020000151">
    <property type="protein sequence ID" value="CAL8143151.1"/>
    <property type="molecule type" value="Genomic_DNA"/>
</dbReference>
<evidence type="ECO:0000259" key="4">
    <source>
        <dbReference type="PROSITE" id="PS50008"/>
    </source>
</evidence>
<dbReference type="Gene3D" id="2.60.40.150">
    <property type="entry name" value="C2 domain"/>
    <property type="match status" value="1"/>
</dbReference>
<dbReference type="SUPFAM" id="SSF49562">
    <property type="entry name" value="C2 domain (Calcium/lipid-binding domain, CaLB)"/>
    <property type="match status" value="1"/>
</dbReference>
<evidence type="ECO:0000313" key="6">
    <source>
        <dbReference type="Proteomes" id="UP001642540"/>
    </source>
</evidence>
<sequence length="907" mass="103947">MDEILQQLDLLGTPAVTKFGKKRERKLVTLDFKYQLLELTCYFKKGKEILTDTCMNVREIKEVRTGISSLFDASCRDKRCVTIIYGTDFVLKHFPIEFLTEEIAKDWSELLQNLVLCGVRLSYEIRLNAWLMKEYSLCTSKDRISFQKACKVLHGMGVKVGRTRFLSCLETKIDKKEAKRRKLSVCGQDVMKVAKAVINDSKVFNVVFNGYIRDAKLFQSEFYEFLLETQKEDNSTKLNYEHIFPHHNRNGNAYMTPSEAENFLFSDENELCKQECSAVYQDMTRPLSHYWIASSHNTYLTGDQFKSASSPDAYARCLQQGCRCIEIDCWDGPDGTPQIYHGYTMTSKISLKDVLQTIKKYAFVKSAYPIILSIENHCSIQQQKVMAEMLQETFQDSLVSHPCKVNETELPSPEELRYKILIKCKAINSDDSDGKLSAEFADSENDLQFSCIKTRKRGILHGKNPRNGCWEPYKCILTDEKLIFIKLEEKVRSLSTTNLYLNTYPGSSNGNDWRRGSHRRGKILRQTSYTEEWAPVNFADFELISSGFFGSLSDMSDRHFLELEYSACCAEIERNPGHENLPHLIRIANGQTLIYAATAKIEEANEWKQGINEVCRSRPRSCEASSARRRDKISDDLAKLAVYARTTKFRLISSDKAKARTFNEMHSLPEKIALKTMTSNPSQFIMYHQVQFGRVYPTATRLYSSNYDPTPLWNVGCQMVALNYQTPDKPLQLNHGKFQDNGGCGYILKPDYLLLKDFNPNAMLDYIRIGNPKINFTITVIAARHLESNRKAAAANPYVDIELFGTKFDNDSFALIKHRTSCASKNRLNPFWNKSFSFRVAAPELALIRFSVQNERLLGDPIFMGQATYPILNLRPGVRSINLRNGFGEDLMAVLLVKCEMRPCDFI</sequence>
<comment type="caution">
    <text evidence="5">The sequence shown here is derived from an EMBL/GenBank/DDBJ whole genome shotgun (WGS) entry which is preliminary data.</text>
</comment>